<dbReference type="RefSeq" id="WP_133459437.1">
    <property type="nucleotide sequence ID" value="NZ_AWGA01000119.1"/>
</dbReference>
<dbReference type="Proteomes" id="UP000506160">
    <property type="component" value="Unassembled WGS sequence"/>
</dbReference>
<protein>
    <submittedName>
        <fullName evidence="2">Uncharacterized protein</fullName>
    </submittedName>
</protein>
<evidence type="ECO:0000313" key="1">
    <source>
        <dbReference type="EMBL" id="TEA26305.1"/>
    </source>
</evidence>
<name>A0AB94IAA0_9GAMM</name>
<organism evidence="2 3">
    <name type="scientific">Candidatus Schmidhempelia bombi str. Bimp</name>
    <dbReference type="NCBI Taxonomy" id="1387197"/>
    <lineage>
        <taxon>Bacteria</taxon>
        <taxon>Pseudomonadati</taxon>
        <taxon>Pseudomonadota</taxon>
        <taxon>Gammaproteobacteria</taxon>
        <taxon>Orbales</taxon>
        <taxon>Orbaceae</taxon>
        <taxon>Candidatus Schmidhempelia</taxon>
    </lineage>
</organism>
<evidence type="ECO:0000313" key="2">
    <source>
        <dbReference type="EMBL" id="TEA26307.1"/>
    </source>
</evidence>
<gene>
    <name evidence="1" type="ORF">O970_09375</name>
    <name evidence="2" type="ORF">O970_09385</name>
</gene>
<proteinExistence type="predicted"/>
<reference evidence="2 3" key="1">
    <citation type="journal article" date="2014" name="Appl. Environ. Microbiol.">
        <title>Genomic features of a bumble bee symbiont reflect its host environment.</title>
        <authorList>
            <person name="Martinson V.G."/>
            <person name="Magoc T."/>
            <person name="Koch H."/>
            <person name="Salzberg S.L."/>
            <person name="Moran N.A."/>
        </authorList>
    </citation>
    <scope>NUCLEOTIDE SEQUENCE [LARGE SCALE GENOMIC DNA]</scope>
    <source>
        <strain evidence="2 3">Bimp</strain>
    </source>
</reference>
<evidence type="ECO:0000313" key="3">
    <source>
        <dbReference type="Proteomes" id="UP000506160"/>
    </source>
</evidence>
<comment type="caution">
    <text evidence="2">The sequence shown here is derived from an EMBL/GenBank/DDBJ whole genome shotgun (WGS) entry which is preliminary data.</text>
</comment>
<keyword evidence="3" id="KW-1185">Reference proteome</keyword>
<sequence length="159" mass="18352">MVVVVLLNIEAGTQQTISKRHSCYGSHSNLSSDDKTRFYSLVAMYQRMNLPKTTDHMRKALDIHMVCNNPKITVSHLCDDAREVMIKYCNAHYRWDVENVISLEAGNRVKKPREQAVASTWVHFDVRSFEIDYLKDEYFAKSVEQVNGLPMRSLIINKG</sequence>
<dbReference type="EMBL" id="AWGA01000119">
    <property type="protein sequence ID" value="TEA26305.1"/>
    <property type="molecule type" value="Genomic_DNA"/>
</dbReference>
<reference evidence="2" key="2">
    <citation type="submission" date="2019-03" db="EMBL/GenBank/DDBJ databases">
        <authorList>
            <person name="Puiu D."/>
        </authorList>
    </citation>
    <scope>NUCLEOTIDE SEQUENCE</scope>
    <source>
        <strain evidence="2">Bimp</strain>
    </source>
</reference>
<dbReference type="EMBL" id="AWGA01000119">
    <property type="protein sequence ID" value="TEA26307.1"/>
    <property type="molecule type" value="Genomic_DNA"/>
</dbReference>
<accession>A0AB94IAA0</accession>
<dbReference type="AlphaFoldDB" id="A0AB94IAA0"/>